<keyword evidence="19" id="KW-1185">Reference proteome</keyword>
<dbReference type="Pfam" id="PF07664">
    <property type="entry name" value="FeoB_C"/>
    <property type="match status" value="1"/>
</dbReference>
<dbReference type="GO" id="GO:0005525">
    <property type="term" value="F:GTP binding"/>
    <property type="evidence" value="ECO:0007669"/>
    <property type="project" value="UniProtKB-KW"/>
</dbReference>
<keyword evidence="10" id="KW-0406">Ion transport</keyword>
<keyword evidence="7 14" id="KW-0547">Nucleotide-binding</keyword>
<name>A0A1H1T1F4_9CORY</name>
<feature type="transmembrane region" description="Helical" evidence="16">
    <location>
        <begin position="384"/>
        <end position="405"/>
    </location>
</feature>
<dbReference type="InterPro" id="IPR011640">
    <property type="entry name" value="Fe2_transport_prot_B_C"/>
</dbReference>
<evidence type="ECO:0000256" key="8">
    <source>
        <dbReference type="ARBA" id="ARBA00022989"/>
    </source>
</evidence>
<sequence>MSQNTFSAAPSCRCEDAGVVEAPPSAPIIALIGAPNAGKSTLFNALTGAHVKMGNWPGTSVEVARGLWRAGREYAVIDFPGAYSLDPVSPDEELTRELLLERPVEERPDLVLVAVDTANIARGLYLAAQVAEHPYRVVVVLTKTDVAASQGLEIDAAALARELGLPVVAVDPRKRTLAGLREVVEEQLVLPAHTVRPVSGADELERADARFTWVDNAVAAATVRNEPRATLTEKVDRVILHPVAGPAVFLLAMWCVFQVTITAAAPLQSALDAFFAGPVAAAAEALLPDVAWLQGLVVDGLIAGVGMVLTFVPLMGLMFLCLAVLEDSGYMARAAVVADRLMRAIGLPGKAFIPLIVGFGCNVPAISATRVLGDPRQRRMTALLVPFTSCSARLTVYVMLAATFFPQNAGSVVFAMYVISILLVVAAGLLMRGLLWRTMGSDPLVIDLPSYQWPVPRIALTVMWTRLRGFLETAGKIIVATVVVVWALQSTPAHPGESFGEVAPEDSVYGTVSGAMAPVFEPAGFGSWSLTGPLVTGFVAKEAVIASWAQTYSLEDPSALSAQEQGSSALAQRIREDFDEASGGNAIAAVWAFMVFLLAYTPCVATLGAQRREIGMKWTLFGVAVQLSTAWVLAVATFQILKVVL</sequence>
<evidence type="ECO:0000256" key="1">
    <source>
        <dbReference type="ARBA" id="ARBA00003926"/>
    </source>
</evidence>
<dbReference type="PANTHER" id="PTHR43185">
    <property type="entry name" value="FERROUS IRON TRANSPORT PROTEIN B"/>
    <property type="match status" value="1"/>
</dbReference>
<reference evidence="18 19" key="1">
    <citation type="submission" date="2016-10" db="EMBL/GenBank/DDBJ databases">
        <authorList>
            <person name="de Groot N.N."/>
        </authorList>
    </citation>
    <scope>NUCLEOTIDE SEQUENCE [LARGE SCALE GENOMIC DNA]</scope>
    <source>
        <strain evidence="18 19">DSM 45434</strain>
    </source>
</reference>
<dbReference type="AlphaFoldDB" id="A0A1H1T1F4"/>
<dbReference type="EMBL" id="LT629765">
    <property type="protein sequence ID" value="SDS53923.1"/>
    <property type="molecule type" value="Genomic_DNA"/>
</dbReference>
<dbReference type="RefSeq" id="WP_019193885.1">
    <property type="nucleotide sequence ID" value="NZ_LT629765.1"/>
</dbReference>
<dbReference type="GO" id="GO:0005886">
    <property type="term" value="C:plasma membrane"/>
    <property type="evidence" value="ECO:0007669"/>
    <property type="project" value="UniProtKB-SubCell"/>
</dbReference>
<keyword evidence="5 16" id="KW-0410">Iron transport</keyword>
<evidence type="ECO:0000256" key="13">
    <source>
        <dbReference type="NCBIfam" id="TIGR00437"/>
    </source>
</evidence>
<evidence type="ECO:0000256" key="12">
    <source>
        <dbReference type="ARBA" id="ARBA00023136"/>
    </source>
</evidence>
<keyword evidence="11 14" id="KW-0342">GTP-binding</keyword>
<evidence type="ECO:0000256" key="5">
    <source>
        <dbReference type="ARBA" id="ARBA00022496"/>
    </source>
</evidence>
<keyword evidence="6 16" id="KW-0812">Transmembrane</keyword>
<dbReference type="Gene3D" id="3.40.50.300">
    <property type="entry name" value="P-loop containing nucleotide triphosphate hydrolases"/>
    <property type="match status" value="1"/>
</dbReference>
<dbReference type="SUPFAM" id="SSF52540">
    <property type="entry name" value="P-loop containing nucleoside triphosphate hydrolases"/>
    <property type="match status" value="1"/>
</dbReference>
<evidence type="ECO:0000256" key="6">
    <source>
        <dbReference type="ARBA" id="ARBA00022692"/>
    </source>
</evidence>
<feature type="transmembrane region" description="Helical" evidence="16">
    <location>
        <begin position="351"/>
        <end position="372"/>
    </location>
</feature>
<dbReference type="GO" id="GO:0046872">
    <property type="term" value="F:metal ion binding"/>
    <property type="evidence" value="ECO:0007669"/>
    <property type="project" value="UniProtKB-KW"/>
</dbReference>
<keyword evidence="4" id="KW-1003">Cell membrane</keyword>
<feature type="binding site" evidence="15">
    <location>
        <position position="47"/>
    </location>
    <ligand>
        <name>Mg(2+)</name>
        <dbReference type="ChEBI" id="CHEBI:18420"/>
        <label>2</label>
    </ligand>
</feature>
<dbReference type="Pfam" id="PF07670">
    <property type="entry name" value="Gate"/>
    <property type="match status" value="2"/>
</dbReference>
<comment type="function">
    <text evidence="1 16">Probable transporter of a GTP-driven Fe(2+) uptake system.</text>
</comment>
<dbReference type="eggNOG" id="COG0370">
    <property type="taxonomic scope" value="Bacteria"/>
</dbReference>
<keyword evidence="9 16" id="KW-0408">Iron</keyword>
<dbReference type="InterPro" id="IPR050860">
    <property type="entry name" value="FeoB_GTPase"/>
</dbReference>
<dbReference type="InterPro" id="IPR006073">
    <property type="entry name" value="GTP-bd"/>
</dbReference>
<proteinExistence type="inferred from homology"/>
<dbReference type="InterPro" id="IPR027417">
    <property type="entry name" value="P-loop_NTPase"/>
</dbReference>
<feature type="transmembrane region" description="Helical" evidence="16">
    <location>
        <begin position="411"/>
        <end position="431"/>
    </location>
</feature>
<keyword evidence="3 16" id="KW-0813">Transport</keyword>
<dbReference type="OrthoDB" id="9809127at2"/>
<accession>A0A1H1T1F4</accession>
<dbReference type="PROSITE" id="PS51711">
    <property type="entry name" value="G_FEOB"/>
    <property type="match status" value="1"/>
</dbReference>
<dbReference type="InterPro" id="IPR003373">
    <property type="entry name" value="Fe2_transport_prot-B"/>
</dbReference>
<evidence type="ECO:0000256" key="14">
    <source>
        <dbReference type="PIRSR" id="PIRSR603373-1"/>
    </source>
</evidence>
<feature type="transmembrane region" description="Helical" evidence="16">
    <location>
        <begin position="620"/>
        <end position="641"/>
    </location>
</feature>
<dbReference type="PANTHER" id="PTHR43185:SF1">
    <property type="entry name" value="FE(2+) TRANSPORTER FEOB"/>
    <property type="match status" value="1"/>
</dbReference>
<dbReference type="InterPro" id="IPR030389">
    <property type="entry name" value="G_FEOB_dom"/>
</dbReference>
<feature type="binding site" evidence="15">
    <location>
        <position position="44"/>
    </location>
    <ligand>
        <name>Mg(2+)</name>
        <dbReference type="ChEBI" id="CHEBI:18420"/>
        <label>2</label>
    </ligand>
</feature>
<keyword evidence="15" id="KW-0460">Magnesium</keyword>
<feature type="transmembrane region" description="Helical" evidence="16">
    <location>
        <begin position="586"/>
        <end position="608"/>
    </location>
</feature>
<dbReference type="InterPro" id="IPR011642">
    <property type="entry name" value="Gate_dom"/>
</dbReference>
<keyword evidence="15" id="KW-0479">Metal-binding</keyword>
<protein>
    <recommendedName>
        <fullName evidence="13 16">Ferrous iron transport protein B</fullName>
    </recommendedName>
</protein>
<feature type="binding site" evidence="14">
    <location>
        <begin position="58"/>
        <end position="62"/>
    </location>
    <ligand>
        <name>GTP</name>
        <dbReference type="ChEBI" id="CHEBI:37565"/>
        <label>1</label>
    </ligand>
</feature>
<dbReference type="Proteomes" id="UP000182237">
    <property type="component" value="Chromosome I"/>
</dbReference>
<feature type="binding site" evidence="14">
    <location>
        <begin position="33"/>
        <end position="40"/>
    </location>
    <ligand>
        <name>GTP</name>
        <dbReference type="ChEBI" id="CHEBI:37565"/>
        <label>1</label>
    </ligand>
</feature>
<feature type="binding site" evidence="15">
    <location>
        <position position="45"/>
    </location>
    <ligand>
        <name>Mg(2+)</name>
        <dbReference type="ChEBI" id="CHEBI:18420"/>
        <label>2</label>
    </ligand>
</feature>
<evidence type="ECO:0000256" key="2">
    <source>
        <dbReference type="ARBA" id="ARBA00004651"/>
    </source>
</evidence>
<feature type="binding site" evidence="15">
    <location>
        <position position="48"/>
    </location>
    <ligand>
        <name>Mg(2+)</name>
        <dbReference type="ChEBI" id="CHEBI:18420"/>
        <label>2</label>
    </ligand>
</feature>
<gene>
    <name evidence="18" type="ORF">SAMN04488539_1874</name>
</gene>
<evidence type="ECO:0000256" key="7">
    <source>
        <dbReference type="ARBA" id="ARBA00022741"/>
    </source>
</evidence>
<feature type="transmembrane region" description="Helical" evidence="16">
    <location>
        <begin position="470"/>
        <end position="488"/>
    </location>
</feature>
<feature type="transmembrane region" description="Helical" evidence="16">
    <location>
        <begin position="300"/>
        <end position="325"/>
    </location>
</feature>
<evidence type="ECO:0000256" key="15">
    <source>
        <dbReference type="PIRSR" id="PIRSR603373-2"/>
    </source>
</evidence>
<feature type="domain" description="FeoB-type G" evidence="17">
    <location>
        <begin position="26"/>
        <end position="193"/>
    </location>
</feature>
<evidence type="ECO:0000256" key="11">
    <source>
        <dbReference type="ARBA" id="ARBA00023134"/>
    </source>
</evidence>
<keyword evidence="8 16" id="KW-1133">Transmembrane helix</keyword>
<feature type="transmembrane region" description="Helical" evidence="16">
    <location>
        <begin position="238"/>
        <end position="261"/>
    </location>
</feature>
<feature type="binding site" evidence="14">
    <location>
        <begin position="78"/>
        <end position="81"/>
    </location>
    <ligand>
        <name>GTP</name>
        <dbReference type="ChEBI" id="CHEBI:37565"/>
        <label>1</label>
    </ligand>
</feature>
<dbReference type="GO" id="GO:0015093">
    <property type="term" value="F:ferrous iron transmembrane transporter activity"/>
    <property type="evidence" value="ECO:0007669"/>
    <property type="project" value="UniProtKB-UniRule"/>
</dbReference>
<evidence type="ECO:0000256" key="3">
    <source>
        <dbReference type="ARBA" id="ARBA00022448"/>
    </source>
</evidence>
<evidence type="ECO:0000313" key="19">
    <source>
        <dbReference type="Proteomes" id="UP000182237"/>
    </source>
</evidence>
<dbReference type="NCBIfam" id="TIGR00437">
    <property type="entry name" value="feoB"/>
    <property type="match status" value="1"/>
</dbReference>
<dbReference type="PRINTS" id="PR00326">
    <property type="entry name" value="GTP1OBG"/>
</dbReference>
<dbReference type="STRING" id="1203190.GCA_000312345_01046"/>
<dbReference type="Pfam" id="PF02421">
    <property type="entry name" value="FeoB_N"/>
    <property type="match status" value="1"/>
</dbReference>
<evidence type="ECO:0000256" key="9">
    <source>
        <dbReference type="ARBA" id="ARBA00023004"/>
    </source>
</evidence>
<keyword evidence="12 16" id="KW-0472">Membrane</keyword>
<evidence type="ECO:0000256" key="16">
    <source>
        <dbReference type="RuleBase" id="RU362098"/>
    </source>
</evidence>
<feature type="transmembrane region" description="Helical" evidence="16">
    <location>
        <begin position="273"/>
        <end position="293"/>
    </location>
</feature>
<evidence type="ECO:0000313" key="18">
    <source>
        <dbReference type="EMBL" id="SDS53923.1"/>
    </source>
</evidence>
<evidence type="ECO:0000259" key="17">
    <source>
        <dbReference type="PROSITE" id="PS51711"/>
    </source>
</evidence>
<comment type="similarity">
    <text evidence="16">Belongs to the TRAFAC class TrmE-Era-EngA-EngB-Septin-like GTPase superfamily. FeoB GTPase (TC 9.A.8) family.</text>
</comment>
<comment type="subcellular location">
    <subcellularLocation>
        <location evidence="16">Cell inner membrane</location>
        <topology evidence="16">Multi-pass membrane protein</topology>
    </subcellularLocation>
    <subcellularLocation>
        <location evidence="2">Cell membrane</location>
        <topology evidence="2">Multi-pass membrane protein</topology>
    </subcellularLocation>
</comment>
<evidence type="ECO:0000256" key="4">
    <source>
        <dbReference type="ARBA" id="ARBA00022475"/>
    </source>
</evidence>
<evidence type="ECO:0000256" key="10">
    <source>
        <dbReference type="ARBA" id="ARBA00023065"/>
    </source>
</evidence>
<organism evidence="18 19">
    <name type="scientific">Corynebacterium timonense</name>
    <dbReference type="NCBI Taxonomy" id="441500"/>
    <lineage>
        <taxon>Bacteria</taxon>
        <taxon>Bacillati</taxon>
        <taxon>Actinomycetota</taxon>
        <taxon>Actinomycetes</taxon>
        <taxon>Mycobacteriales</taxon>
        <taxon>Corynebacteriaceae</taxon>
        <taxon>Corynebacterium</taxon>
    </lineage>
</organism>